<dbReference type="EMBL" id="LAZR01019084">
    <property type="protein sequence ID" value="KKL93842.1"/>
    <property type="molecule type" value="Genomic_DNA"/>
</dbReference>
<comment type="caution">
    <text evidence="1">The sequence shown here is derived from an EMBL/GenBank/DDBJ whole genome shotgun (WGS) entry which is preliminary data.</text>
</comment>
<proteinExistence type="predicted"/>
<reference evidence="1" key="1">
    <citation type="journal article" date="2015" name="Nature">
        <title>Complex archaea that bridge the gap between prokaryotes and eukaryotes.</title>
        <authorList>
            <person name="Spang A."/>
            <person name="Saw J.H."/>
            <person name="Jorgensen S.L."/>
            <person name="Zaremba-Niedzwiedzka K."/>
            <person name="Martijn J."/>
            <person name="Lind A.E."/>
            <person name="van Eijk R."/>
            <person name="Schleper C."/>
            <person name="Guy L."/>
            <person name="Ettema T.J."/>
        </authorList>
    </citation>
    <scope>NUCLEOTIDE SEQUENCE</scope>
</reference>
<gene>
    <name evidence="1" type="ORF">LCGC14_1870620</name>
</gene>
<accession>A0A0F9J3Y3</accession>
<evidence type="ECO:0000313" key="1">
    <source>
        <dbReference type="EMBL" id="KKL93842.1"/>
    </source>
</evidence>
<sequence length="30" mass="3232">MPIQPINWINLLKPVGGPSGPVQLTIDYVA</sequence>
<feature type="non-terminal residue" evidence="1">
    <location>
        <position position="30"/>
    </location>
</feature>
<organism evidence="1">
    <name type="scientific">marine sediment metagenome</name>
    <dbReference type="NCBI Taxonomy" id="412755"/>
    <lineage>
        <taxon>unclassified sequences</taxon>
        <taxon>metagenomes</taxon>
        <taxon>ecological metagenomes</taxon>
    </lineage>
</organism>
<protein>
    <submittedName>
        <fullName evidence="1">Uncharacterized protein</fullName>
    </submittedName>
</protein>
<name>A0A0F9J3Y3_9ZZZZ</name>
<dbReference type="AlphaFoldDB" id="A0A0F9J3Y3"/>